<dbReference type="PaxDb" id="29760-VIT_01s0010g01580.t01"/>
<dbReference type="InParanoid" id="F6HG04"/>
<dbReference type="Proteomes" id="UP000009183">
    <property type="component" value="Chromosome 1"/>
</dbReference>
<dbReference type="AlphaFoldDB" id="F6HG04"/>
<name>F6HG04_VITVI</name>
<protein>
    <submittedName>
        <fullName evidence="1">Uncharacterized protein</fullName>
    </submittedName>
</protein>
<dbReference type="EMBL" id="FN595754">
    <property type="protein sequence ID" value="CCB51197.1"/>
    <property type="molecule type" value="Genomic_DNA"/>
</dbReference>
<keyword evidence="2" id="KW-1185">Reference proteome</keyword>
<evidence type="ECO:0000313" key="1">
    <source>
        <dbReference type="EMBL" id="CCB51197.1"/>
    </source>
</evidence>
<dbReference type="HOGENOM" id="CLU_3421733_0_0_1"/>
<reference evidence="2" key="1">
    <citation type="journal article" date="2007" name="Nature">
        <title>The grapevine genome sequence suggests ancestral hexaploidization in major angiosperm phyla.</title>
        <authorList>
            <consortium name="The French-Italian Public Consortium for Grapevine Genome Characterization."/>
            <person name="Jaillon O."/>
            <person name="Aury J.-M."/>
            <person name="Noel B."/>
            <person name="Policriti A."/>
            <person name="Clepet C."/>
            <person name="Casagrande A."/>
            <person name="Choisne N."/>
            <person name="Aubourg S."/>
            <person name="Vitulo N."/>
            <person name="Jubin C."/>
            <person name="Vezzi A."/>
            <person name="Legeai F."/>
            <person name="Hugueney P."/>
            <person name="Dasilva C."/>
            <person name="Horner D."/>
            <person name="Mica E."/>
            <person name="Jublot D."/>
            <person name="Poulain J."/>
            <person name="Bruyere C."/>
            <person name="Billault A."/>
            <person name="Segurens B."/>
            <person name="Gouyvenoux M."/>
            <person name="Ugarte E."/>
            <person name="Cattonaro F."/>
            <person name="Anthouard V."/>
            <person name="Vico V."/>
            <person name="Del Fabbro C."/>
            <person name="Alaux M."/>
            <person name="Di Gaspero G."/>
            <person name="Dumas V."/>
            <person name="Felice N."/>
            <person name="Paillard S."/>
            <person name="Juman I."/>
            <person name="Moroldo M."/>
            <person name="Scalabrin S."/>
            <person name="Canaguier A."/>
            <person name="Le Clainche I."/>
            <person name="Malacrida G."/>
            <person name="Durand E."/>
            <person name="Pesole G."/>
            <person name="Laucou V."/>
            <person name="Chatelet P."/>
            <person name="Merdinoglu D."/>
            <person name="Delledonne M."/>
            <person name="Pezzotti M."/>
            <person name="Lecharny A."/>
            <person name="Scarpelli C."/>
            <person name="Artiguenave F."/>
            <person name="Pe M.E."/>
            <person name="Valle G."/>
            <person name="Morgante M."/>
            <person name="Caboche M."/>
            <person name="Adam-Blondon A.-F."/>
            <person name="Weissenbach J."/>
            <person name="Quetier F."/>
            <person name="Wincker P."/>
        </authorList>
    </citation>
    <scope>NUCLEOTIDE SEQUENCE [LARGE SCALE GENOMIC DNA]</scope>
    <source>
        <strain evidence="2">cv. Pinot noir / PN40024</strain>
    </source>
</reference>
<evidence type="ECO:0000313" key="2">
    <source>
        <dbReference type="Proteomes" id="UP000009183"/>
    </source>
</evidence>
<proteinExistence type="predicted"/>
<organism evidence="1 2">
    <name type="scientific">Vitis vinifera</name>
    <name type="common">Grape</name>
    <dbReference type="NCBI Taxonomy" id="29760"/>
    <lineage>
        <taxon>Eukaryota</taxon>
        <taxon>Viridiplantae</taxon>
        <taxon>Streptophyta</taxon>
        <taxon>Embryophyta</taxon>
        <taxon>Tracheophyta</taxon>
        <taxon>Spermatophyta</taxon>
        <taxon>Magnoliopsida</taxon>
        <taxon>eudicotyledons</taxon>
        <taxon>Gunneridae</taxon>
        <taxon>Pentapetalae</taxon>
        <taxon>rosids</taxon>
        <taxon>Vitales</taxon>
        <taxon>Vitaceae</taxon>
        <taxon>Viteae</taxon>
        <taxon>Vitis</taxon>
    </lineage>
</organism>
<gene>
    <name evidence="1" type="ordered locus">VIT_01s0010g01580</name>
</gene>
<sequence>MKGSQSHKESKCFSIHGFAWNMNG</sequence>
<accession>F6HG04</accession>